<protein>
    <recommendedName>
        <fullName evidence="3">HEAT repeat protein</fullName>
    </recommendedName>
</protein>
<gene>
    <name evidence="1" type="ORF">BJY16_006348</name>
</gene>
<proteinExistence type="predicted"/>
<dbReference type="Gene3D" id="1.25.10.10">
    <property type="entry name" value="Leucine-rich Repeat Variant"/>
    <property type="match status" value="1"/>
</dbReference>
<dbReference type="RefSeq" id="WP_185043191.1">
    <property type="nucleotide sequence ID" value="NZ_BAABFG010000005.1"/>
</dbReference>
<dbReference type="Pfam" id="PF13646">
    <property type="entry name" value="HEAT_2"/>
    <property type="match status" value="1"/>
</dbReference>
<reference evidence="1 2" key="1">
    <citation type="submission" date="2020-08" db="EMBL/GenBank/DDBJ databases">
        <title>Sequencing the genomes of 1000 actinobacteria strains.</title>
        <authorList>
            <person name="Klenk H.-P."/>
        </authorList>
    </citation>
    <scope>NUCLEOTIDE SEQUENCE [LARGE SCALE GENOMIC DNA]</scope>
    <source>
        <strain evidence="1 2">DSM 45809</strain>
    </source>
</reference>
<dbReference type="InterPro" id="IPR016024">
    <property type="entry name" value="ARM-type_fold"/>
</dbReference>
<evidence type="ECO:0000313" key="1">
    <source>
        <dbReference type="EMBL" id="MBB4742889.1"/>
    </source>
</evidence>
<dbReference type="EMBL" id="JACHNB010000001">
    <property type="protein sequence ID" value="MBB4742889.1"/>
    <property type="molecule type" value="Genomic_DNA"/>
</dbReference>
<keyword evidence="2" id="KW-1185">Reference proteome</keyword>
<sequence length="325" mass="35617">MKELGSVGPVRLPIERLMDLAGREVEEDDPDAPVPFLVALHQRPVREVFQRAAELVKVGDVTRRVLGLRILRELGERGPDGRRPSTAETIPLLRDQLRQETEPAVLLWIVSALGYHFAAEALFEVVALAGHPDERLRFHVAANLTNLVDLRTVEPAAADALIRLCHDEDADTRFYALYAVTREIAGMNVDRVSALTAELMSDPDDQIRTMAAAHHRAIGVVRQFMTDWNPGRVVAPGAAPGGYDYIIGPILVGLACEGEVPEIREVLEQEIRRAYGTCPPAVDVTETAQRLSRGGATKQRCKHGNAGTLVDHHAELLNTCSAACE</sequence>
<evidence type="ECO:0000313" key="2">
    <source>
        <dbReference type="Proteomes" id="UP000546162"/>
    </source>
</evidence>
<evidence type="ECO:0008006" key="3">
    <source>
        <dbReference type="Google" id="ProtNLM"/>
    </source>
</evidence>
<dbReference type="SUPFAM" id="SSF48371">
    <property type="entry name" value="ARM repeat"/>
    <property type="match status" value="1"/>
</dbReference>
<name>A0A7W7H319_9ACTN</name>
<comment type="caution">
    <text evidence="1">The sequence shown here is derived from an EMBL/GenBank/DDBJ whole genome shotgun (WGS) entry which is preliminary data.</text>
</comment>
<dbReference type="AlphaFoldDB" id="A0A7W7H319"/>
<dbReference type="Proteomes" id="UP000546162">
    <property type="component" value="Unassembled WGS sequence"/>
</dbReference>
<organism evidence="1 2">
    <name type="scientific">Actinoplanes octamycinicus</name>
    <dbReference type="NCBI Taxonomy" id="135948"/>
    <lineage>
        <taxon>Bacteria</taxon>
        <taxon>Bacillati</taxon>
        <taxon>Actinomycetota</taxon>
        <taxon>Actinomycetes</taxon>
        <taxon>Micromonosporales</taxon>
        <taxon>Micromonosporaceae</taxon>
        <taxon>Actinoplanes</taxon>
    </lineage>
</organism>
<dbReference type="InterPro" id="IPR011989">
    <property type="entry name" value="ARM-like"/>
</dbReference>
<accession>A0A7W7H319</accession>